<protein>
    <recommendedName>
        <fullName evidence="3">CCHC-type domain-containing protein</fullName>
    </recommendedName>
</protein>
<dbReference type="Proteomes" id="UP001487740">
    <property type="component" value="Unassembled WGS sequence"/>
</dbReference>
<dbReference type="EMBL" id="JARAKH010000032">
    <property type="protein sequence ID" value="KAK8385694.1"/>
    <property type="molecule type" value="Genomic_DNA"/>
</dbReference>
<proteinExistence type="predicted"/>
<dbReference type="AlphaFoldDB" id="A0AAW0TDP9"/>
<comment type="caution">
    <text evidence="1">The sequence shown here is derived from an EMBL/GenBank/DDBJ whole genome shotgun (WGS) entry which is preliminary data.</text>
</comment>
<keyword evidence="2" id="KW-1185">Reference proteome</keyword>
<name>A0AAW0TDP9_SCYPA</name>
<sequence length="291" mass="32409">MEGHFDLKLILEYDGSGTQLVVKWLEKLELMCKLRKVDDIASTIPLRLTGGAFAVYLQLVEEDRKSTEKVKAVLLVTFAVDPYMAYEQFIGRKLHLGESPDVYLAELQRLASLFGGMSDKALACAFVAGLLESICQLLRAGSCMEALDLDQILSWARAVIREDSPLESPKVCFGATMHSAAMPGVLGSSQRCFACNSPNHIAIDCEWWYSAKWWQPFPAMRKVLPVRCCEPHCLCTSGKRAWRGGVSASLLSRWSVSKALPSAVNKVEVYSVPHEVREAYEEELGKWIEDG</sequence>
<evidence type="ECO:0000313" key="1">
    <source>
        <dbReference type="EMBL" id="KAK8385694.1"/>
    </source>
</evidence>
<reference evidence="1 2" key="1">
    <citation type="submission" date="2023-03" db="EMBL/GenBank/DDBJ databases">
        <title>High-quality genome of Scylla paramamosain provides insights in environmental adaptation.</title>
        <authorList>
            <person name="Zhang L."/>
        </authorList>
    </citation>
    <scope>NUCLEOTIDE SEQUENCE [LARGE SCALE GENOMIC DNA]</scope>
    <source>
        <strain evidence="1">LZ_2023a</strain>
        <tissue evidence="1">Muscle</tissue>
    </source>
</reference>
<accession>A0AAW0TDP9</accession>
<evidence type="ECO:0000313" key="2">
    <source>
        <dbReference type="Proteomes" id="UP001487740"/>
    </source>
</evidence>
<evidence type="ECO:0008006" key="3">
    <source>
        <dbReference type="Google" id="ProtNLM"/>
    </source>
</evidence>
<organism evidence="1 2">
    <name type="scientific">Scylla paramamosain</name>
    <name type="common">Mud crab</name>
    <dbReference type="NCBI Taxonomy" id="85552"/>
    <lineage>
        <taxon>Eukaryota</taxon>
        <taxon>Metazoa</taxon>
        <taxon>Ecdysozoa</taxon>
        <taxon>Arthropoda</taxon>
        <taxon>Crustacea</taxon>
        <taxon>Multicrustacea</taxon>
        <taxon>Malacostraca</taxon>
        <taxon>Eumalacostraca</taxon>
        <taxon>Eucarida</taxon>
        <taxon>Decapoda</taxon>
        <taxon>Pleocyemata</taxon>
        <taxon>Brachyura</taxon>
        <taxon>Eubrachyura</taxon>
        <taxon>Portunoidea</taxon>
        <taxon>Portunidae</taxon>
        <taxon>Portuninae</taxon>
        <taxon>Scylla</taxon>
    </lineage>
</organism>
<gene>
    <name evidence="1" type="ORF">O3P69_016461</name>
</gene>